<dbReference type="GO" id="GO:0016758">
    <property type="term" value="F:hexosyltransferase activity"/>
    <property type="evidence" value="ECO:0007669"/>
    <property type="project" value="TreeGrafter"/>
</dbReference>
<dbReference type="NCBIfam" id="TIGR00696">
    <property type="entry name" value="wecG_tagA_cpsF"/>
    <property type="match status" value="1"/>
</dbReference>
<dbReference type="Proteomes" id="UP000178162">
    <property type="component" value="Unassembled WGS sequence"/>
</dbReference>
<proteinExistence type="predicted"/>
<dbReference type="InterPro" id="IPR004629">
    <property type="entry name" value="WecG_TagA_CpsF"/>
</dbReference>
<gene>
    <name evidence="3" type="ORF">A2134_00280</name>
</gene>
<keyword evidence="1" id="KW-0328">Glycosyltransferase</keyword>
<evidence type="ECO:0000313" key="4">
    <source>
        <dbReference type="Proteomes" id="UP000178162"/>
    </source>
</evidence>
<dbReference type="EMBL" id="MHCR01000007">
    <property type="protein sequence ID" value="OGY25834.1"/>
    <property type="molecule type" value="Genomic_DNA"/>
</dbReference>
<dbReference type="AlphaFoldDB" id="A0A1G1WDW0"/>
<evidence type="ECO:0000256" key="1">
    <source>
        <dbReference type="ARBA" id="ARBA00022676"/>
    </source>
</evidence>
<keyword evidence="2" id="KW-0808">Transferase</keyword>
<dbReference type="STRING" id="1802595.A2134_00280"/>
<evidence type="ECO:0000313" key="3">
    <source>
        <dbReference type="EMBL" id="OGY25834.1"/>
    </source>
</evidence>
<dbReference type="Pfam" id="PF03808">
    <property type="entry name" value="Glyco_tran_WecG"/>
    <property type="match status" value="1"/>
</dbReference>
<organism evidence="3 4">
    <name type="scientific">Candidatus Woykebacteria bacterium RBG_16_39_9b</name>
    <dbReference type="NCBI Taxonomy" id="1802595"/>
    <lineage>
        <taxon>Bacteria</taxon>
        <taxon>Candidatus Woykeibacteriota</taxon>
    </lineage>
</organism>
<dbReference type="PANTHER" id="PTHR34136:SF1">
    <property type="entry name" value="UDP-N-ACETYL-D-MANNOSAMINURONIC ACID TRANSFERASE"/>
    <property type="match status" value="1"/>
</dbReference>
<comment type="caution">
    <text evidence="3">The sequence shown here is derived from an EMBL/GenBank/DDBJ whole genome shotgun (WGS) entry which is preliminary data.</text>
</comment>
<accession>A0A1G1WDW0</accession>
<dbReference type="PANTHER" id="PTHR34136">
    <property type="match status" value="1"/>
</dbReference>
<evidence type="ECO:0000256" key="2">
    <source>
        <dbReference type="ARBA" id="ARBA00022679"/>
    </source>
</evidence>
<sequence length="239" mass="26797">MKILDINVDNLNYQQTLEAIRDLIKGGGKHYIVTTNPEMVVQSLTDKNFAEILNGADLSVADGWGIVWASRILGQPLSERVAGVDLMYGMSLLASQEGYSVFLLGGEEKVAEEAAQKLAKVLPNLKIAGAYSGSPNEKDDDQSIEMLNSNKMDILFVAFGAGKQEKWIARNIDKIPAKVAIGVGGAFDYLSERKKRAPRAVQKVGLEWLYRLAREPWRWRRQLVLPYFAYKILRQRIKI</sequence>
<dbReference type="CDD" id="cd06533">
    <property type="entry name" value="Glyco_transf_WecG_TagA"/>
    <property type="match status" value="1"/>
</dbReference>
<protein>
    <submittedName>
        <fullName evidence="3">Uncharacterized protein</fullName>
    </submittedName>
</protein>
<reference evidence="3 4" key="1">
    <citation type="journal article" date="2016" name="Nat. Commun.">
        <title>Thousands of microbial genomes shed light on interconnected biogeochemical processes in an aquifer system.</title>
        <authorList>
            <person name="Anantharaman K."/>
            <person name="Brown C.T."/>
            <person name="Hug L.A."/>
            <person name="Sharon I."/>
            <person name="Castelle C.J."/>
            <person name="Probst A.J."/>
            <person name="Thomas B.C."/>
            <person name="Singh A."/>
            <person name="Wilkins M.J."/>
            <person name="Karaoz U."/>
            <person name="Brodie E.L."/>
            <person name="Williams K.H."/>
            <person name="Hubbard S.S."/>
            <person name="Banfield J.F."/>
        </authorList>
    </citation>
    <scope>NUCLEOTIDE SEQUENCE [LARGE SCALE GENOMIC DNA]</scope>
</reference>
<name>A0A1G1WDW0_9BACT</name>